<evidence type="ECO:0000256" key="1">
    <source>
        <dbReference type="SAM" id="MobiDB-lite"/>
    </source>
</evidence>
<name>A0AAD9UTB2_ACRCE</name>
<dbReference type="EMBL" id="JARQWQ010000131">
    <property type="protein sequence ID" value="KAK2549138.1"/>
    <property type="molecule type" value="Genomic_DNA"/>
</dbReference>
<keyword evidence="3" id="KW-1185">Reference proteome</keyword>
<feature type="region of interest" description="Disordered" evidence="1">
    <location>
        <begin position="1"/>
        <end position="25"/>
    </location>
</feature>
<reference evidence="2" key="2">
    <citation type="journal article" date="2023" name="Science">
        <title>Genomic signatures of disease resistance in endangered staghorn corals.</title>
        <authorList>
            <person name="Vollmer S.V."/>
            <person name="Selwyn J.D."/>
            <person name="Despard B.A."/>
            <person name="Roesel C.L."/>
        </authorList>
    </citation>
    <scope>NUCLEOTIDE SEQUENCE</scope>
    <source>
        <strain evidence="2">K2</strain>
    </source>
</reference>
<gene>
    <name evidence="2" type="ORF">P5673_030513</name>
</gene>
<proteinExistence type="predicted"/>
<accession>A0AAD9UTB2</accession>
<evidence type="ECO:0000313" key="2">
    <source>
        <dbReference type="EMBL" id="KAK2549138.1"/>
    </source>
</evidence>
<evidence type="ECO:0000313" key="3">
    <source>
        <dbReference type="Proteomes" id="UP001249851"/>
    </source>
</evidence>
<sequence length="77" mass="8477">MRFFHGDGPQQEFEAGEQKGGNAGCASCSGDARKCKDLAVSLRRPHQGLLEHLKKVLQGPAGKKQKKWWSEAIQRSA</sequence>
<comment type="caution">
    <text evidence="2">The sequence shown here is derived from an EMBL/GenBank/DDBJ whole genome shotgun (WGS) entry which is preliminary data.</text>
</comment>
<dbReference type="AlphaFoldDB" id="A0AAD9UTB2"/>
<organism evidence="2 3">
    <name type="scientific">Acropora cervicornis</name>
    <name type="common">Staghorn coral</name>
    <dbReference type="NCBI Taxonomy" id="6130"/>
    <lineage>
        <taxon>Eukaryota</taxon>
        <taxon>Metazoa</taxon>
        <taxon>Cnidaria</taxon>
        <taxon>Anthozoa</taxon>
        <taxon>Hexacorallia</taxon>
        <taxon>Scleractinia</taxon>
        <taxon>Astrocoeniina</taxon>
        <taxon>Acroporidae</taxon>
        <taxon>Acropora</taxon>
    </lineage>
</organism>
<dbReference type="Proteomes" id="UP001249851">
    <property type="component" value="Unassembled WGS sequence"/>
</dbReference>
<reference evidence="2" key="1">
    <citation type="journal article" date="2023" name="G3 (Bethesda)">
        <title>Whole genome assembly and annotation of the endangered Caribbean coral Acropora cervicornis.</title>
        <authorList>
            <person name="Selwyn J.D."/>
            <person name="Vollmer S.V."/>
        </authorList>
    </citation>
    <scope>NUCLEOTIDE SEQUENCE</scope>
    <source>
        <strain evidence="2">K2</strain>
    </source>
</reference>
<protein>
    <submittedName>
        <fullName evidence="2">Uncharacterized protein</fullName>
    </submittedName>
</protein>